<gene>
    <name evidence="6" type="ORF">Pan265_08200</name>
</gene>
<dbReference type="OrthoDB" id="9801773at2"/>
<dbReference type="InterPro" id="IPR001509">
    <property type="entry name" value="Epimerase_deHydtase"/>
</dbReference>
<dbReference type="EMBL" id="CP036280">
    <property type="protein sequence ID" value="QDU70976.1"/>
    <property type="molecule type" value="Genomic_DNA"/>
</dbReference>
<name>A0A518BVH9_9BACT</name>
<comment type="similarity">
    <text evidence="1">Belongs to the ribosome association toxin RatA family.</text>
</comment>
<accession>A0A518BVH9</accession>
<sequence>MHFERRSDIPVPASELYAWHTRPGAFERLVPPWQDVRVLRREGSIHDGDRIDLRVGPGLGATTWKIEHRGHRTGEAFEDHLLSGPFRSFRHRHLFESIDAERSRLIDAIDFELPAGWLSEPVAGWWIRQQLGRAFAWRHAITRDDLSAHARFGGARMSVAVSGSTGLIGRSLCAMLTTGGHAVHPLVRHDGKRLVPGGIDPVRWSWEHQQIESNRLDGLDAVVHLAAEPILGNWTPEKKRLIRESRVMGTRLISETLARLRRKPSVLVVASAIGIYGDRGDEVLDETSSAGEGFLPEVAAGWESATRPAEDAGIRVVHARIGLVMTPRGAALAQMLLPFRMGAGGPLGDGRAWWSWVELEDVVGALHHALMDEAIRGAVNVVSPEPVRQGDFARSLGRALWRPSFVPTPRFMVRLAFGRELADAALLGSQRVLPEKLTAAGYRFRQPDLSAMLRTSLGIEETA</sequence>
<dbReference type="Pfam" id="PF01370">
    <property type="entry name" value="Epimerase"/>
    <property type="match status" value="1"/>
</dbReference>
<dbReference type="PANTHER" id="PTHR11092:SF0">
    <property type="entry name" value="EPIMERASE FAMILY PROTEIN SDR39U1"/>
    <property type="match status" value="1"/>
</dbReference>
<feature type="domain" description="Coenzyme Q-binding protein COQ10 START" evidence="4">
    <location>
        <begin position="9"/>
        <end position="129"/>
    </location>
</feature>
<organism evidence="6 7">
    <name type="scientific">Mucisphaera calidilacus</name>
    <dbReference type="NCBI Taxonomy" id="2527982"/>
    <lineage>
        <taxon>Bacteria</taxon>
        <taxon>Pseudomonadati</taxon>
        <taxon>Planctomycetota</taxon>
        <taxon>Phycisphaerae</taxon>
        <taxon>Phycisphaerales</taxon>
        <taxon>Phycisphaeraceae</taxon>
        <taxon>Mucisphaera</taxon>
    </lineage>
</organism>
<dbReference type="NCBIfam" id="TIGR01777">
    <property type="entry name" value="yfcH"/>
    <property type="match status" value="1"/>
</dbReference>
<dbReference type="InterPro" id="IPR005031">
    <property type="entry name" value="COQ10_START"/>
</dbReference>
<dbReference type="InterPro" id="IPR010099">
    <property type="entry name" value="SDR39U1"/>
</dbReference>
<dbReference type="SUPFAM" id="SSF51735">
    <property type="entry name" value="NAD(P)-binding Rossmann-fold domains"/>
    <property type="match status" value="1"/>
</dbReference>
<dbReference type="KEGG" id="mcad:Pan265_08200"/>
<keyword evidence="7" id="KW-1185">Reference proteome</keyword>
<dbReference type="Gene3D" id="3.40.50.720">
    <property type="entry name" value="NAD(P)-binding Rossmann-like Domain"/>
    <property type="match status" value="1"/>
</dbReference>
<feature type="domain" description="DUF1731" evidence="5">
    <location>
        <begin position="408"/>
        <end position="454"/>
    </location>
</feature>
<dbReference type="Gene3D" id="3.30.530.20">
    <property type="match status" value="1"/>
</dbReference>
<evidence type="ECO:0000256" key="2">
    <source>
        <dbReference type="ARBA" id="ARBA00009353"/>
    </source>
</evidence>
<dbReference type="Pfam" id="PF03364">
    <property type="entry name" value="Polyketide_cyc"/>
    <property type="match status" value="1"/>
</dbReference>
<dbReference type="InterPro" id="IPR013549">
    <property type="entry name" value="DUF1731"/>
</dbReference>
<evidence type="ECO:0000256" key="1">
    <source>
        <dbReference type="ARBA" id="ARBA00008918"/>
    </source>
</evidence>
<feature type="domain" description="NAD-dependent epimerase/dehydratase" evidence="3">
    <location>
        <begin position="160"/>
        <end position="372"/>
    </location>
</feature>
<dbReference type="InterPro" id="IPR023393">
    <property type="entry name" value="START-like_dom_sf"/>
</dbReference>
<dbReference type="SUPFAM" id="SSF55961">
    <property type="entry name" value="Bet v1-like"/>
    <property type="match status" value="1"/>
</dbReference>
<dbReference type="Proteomes" id="UP000320386">
    <property type="component" value="Chromosome"/>
</dbReference>
<dbReference type="RefSeq" id="WP_145445116.1">
    <property type="nucleotide sequence ID" value="NZ_CP036280.1"/>
</dbReference>
<reference evidence="6 7" key="1">
    <citation type="submission" date="2019-02" db="EMBL/GenBank/DDBJ databases">
        <title>Deep-cultivation of Planctomycetes and their phenomic and genomic characterization uncovers novel biology.</title>
        <authorList>
            <person name="Wiegand S."/>
            <person name="Jogler M."/>
            <person name="Boedeker C."/>
            <person name="Pinto D."/>
            <person name="Vollmers J."/>
            <person name="Rivas-Marin E."/>
            <person name="Kohn T."/>
            <person name="Peeters S.H."/>
            <person name="Heuer A."/>
            <person name="Rast P."/>
            <person name="Oberbeckmann S."/>
            <person name="Bunk B."/>
            <person name="Jeske O."/>
            <person name="Meyerdierks A."/>
            <person name="Storesund J.E."/>
            <person name="Kallscheuer N."/>
            <person name="Luecker S."/>
            <person name="Lage O.M."/>
            <person name="Pohl T."/>
            <person name="Merkel B.J."/>
            <person name="Hornburger P."/>
            <person name="Mueller R.-W."/>
            <person name="Bruemmer F."/>
            <person name="Labrenz M."/>
            <person name="Spormann A.M."/>
            <person name="Op den Camp H."/>
            <person name="Overmann J."/>
            <person name="Amann R."/>
            <person name="Jetten M.S.M."/>
            <person name="Mascher T."/>
            <person name="Medema M.H."/>
            <person name="Devos D.P."/>
            <person name="Kaster A.-K."/>
            <person name="Ovreas L."/>
            <person name="Rohde M."/>
            <person name="Galperin M.Y."/>
            <person name="Jogler C."/>
        </authorList>
    </citation>
    <scope>NUCLEOTIDE SEQUENCE [LARGE SCALE GENOMIC DNA]</scope>
    <source>
        <strain evidence="6 7">Pan265</strain>
    </source>
</reference>
<dbReference type="CDD" id="cd07820">
    <property type="entry name" value="SRPBCC_3"/>
    <property type="match status" value="1"/>
</dbReference>
<dbReference type="AlphaFoldDB" id="A0A518BVH9"/>
<evidence type="ECO:0000313" key="7">
    <source>
        <dbReference type="Proteomes" id="UP000320386"/>
    </source>
</evidence>
<dbReference type="PANTHER" id="PTHR11092">
    <property type="entry name" value="SUGAR NUCLEOTIDE EPIMERASE RELATED"/>
    <property type="match status" value="1"/>
</dbReference>
<evidence type="ECO:0000259" key="5">
    <source>
        <dbReference type="Pfam" id="PF08338"/>
    </source>
</evidence>
<comment type="similarity">
    <text evidence="2">Belongs to the NAD(P)-dependent epimerase/dehydratase family. SDR39U1 subfamily.</text>
</comment>
<dbReference type="InterPro" id="IPR036291">
    <property type="entry name" value="NAD(P)-bd_dom_sf"/>
</dbReference>
<dbReference type="Pfam" id="PF08338">
    <property type="entry name" value="DUF1731"/>
    <property type="match status" value="1"/>
</dbReference>
<evidence type="ECO:0000259" key="4">
    <source>
        <dbReference type="Pfam" id="PF03364"/>
    </source>
</evidence>
<proteinExistence type="inferred from homology"/>
<evidence type="ECO:0000313" key="6">
    <source>
        <dbReference type="EMBL" id="QDU70976.1"/>
    </source>
</evidence>
<protein>
    <submittedName>
        <fullName evidence="6">Epimerase family protein</fullName>
    </submittedName>
</protein>
<evidence type="ECO:0000259" key="3">
    <source>
        <dbReference type="Pfam" id="PF01370"/>
    </source>
</evidence>